<dbReference type="PROSITE" id="PS51257">
    <property type="entry name" value="PROKAR_LIPOPROTEIN"/>
    <property type="match status" value="1"/>
</dbReference>
<dbReference type="Proteomes" id="UP000490060">
    <property type="component" value="Unassembled WGS sequence"/>
</dbReference>
<proteinExistence type="predicted"/>
<sequence length="129" mass="14875">MKKYLVFIALIFMVFTSCKSQENKIKNTTVADLQKITQTSKKIQLLDVRTPEECSQGIIKDAIMINIFADDFEEIALKKLDKTKPVYVYCRSGRRSVSASVRLKKRGFDVYNILGGYIDYQKFTSTKKQ</sequence>
<name>A0A2I2M6R4_9FLAO</name>
<feature type="chain" id="PRO_5014144883" description="Rhodanese domain-containing protein" evidence="1">
    <location>
        <begin position="21"/>
        <end position="129"/>
    </location>
</feature>
<keyword evidence="1" id="KW-0732">Signal</keyword>
<dbReference type="PROSITE" id="PS50206">
    <property type="entry name" value="RHODANESE_3"/>
    <property type="match status" value="1"/>
</dbReference>
<evidence type="ECO:0000256" key="1">
    <source>
        <dbReference type="SAM" id="SignalP"/>
    </source>
</evidence>
<dbReference type="InterPro" id="IPR036873">
    <property type="entry name" value="Rhodanese-like_dom_sf"/>
</dbReference>
<dbReference type="InterPro" id="IPR050229">
    <property type="entry name" value="GlpE_sulfurtransferase"/>
</dbReference>
<reference evidence="3 4" key="1">
    <citation type="submission" date="2017-11" db="EMBL/GenBank/DDBJ databases">
        <authorList>
            <person name="Duchaud E."/>
        </authorList>
    </citation>
    <scope>NUCLEOTIDE SEQUENCE [LARGE SCALE GENOMIC DNA]</scope>
    <source>
        <strain evidence="3 4">TNO010</strain>
    </source>
</reference>
<dbReference type="Pfam" id="PF00581">
    <property type="entry name" value="Rhodanese"/>
    <property type="match status" value="1"/>
</dbReference>
<dbReference type="PANTHER" id="PTHR43031:SF1">
    <property type="entry name" value="PYRIDINE NUCLEOTIDE-DISULPHIDE OXIDOREDUCTASE"/>
    <property type="match status" value="1"/>
</dbReference>
<evidence type="ECO:0000313" key="3">
    <source>
        <dbReference type="EMBL" id="SOU88238.1"/>
    </source>
</evidence>
<dbReference type="EMBL" id="OENE01000007">
    <property type="protein sequence ID" value="SOU88238.1"/>
    <property type="molecule type" value="Genomic_DNA"/>
</dbReference>
<protein>
    <recommendedName>
        <fullName evidence="2">Rhodanese domain-containing protein</fullName>
    </recommendedName>
</protein>
<dbReference type="CDD" id="cd00158">
    <property type="entry name" value="RHOD"/>
    <property type="match status" value="1"/>
</dbReference>
<dbReference type="InterPro" id="IPR001763">
    <property type="entry name" value="Rhodanese-like_dom"/>
</dbReference>
<evidence type="ECO:0000313" key="4">
    <source>
        <dbReference type="Proteomes" id="UP000490060"/>
    </source>
</evidence>
<dbReference type="AlphaFoldDB" id="A0A2I2M6R4"/>
<dbReference type="SMART" id="SM00450">
    <property type="entry name" value="RHOD"/>
    <property type="match status" value="1"/>
</dbReference>
<dbReference type="Gene3D" id="3.40.250.10">
    <property type="entry name" value="Rhodanese-like domain"/>
    <property type="match status" value="1"/>
</dbReference>
<feature type="signal peptide" evidence="1">
    <location>
        <begin position="1"/>
        <end position="20"/>
    </location>
</feature>
<dbReference type="SUPFAM" id="SSF52821">
    <property type="entry name" value="Rhodanese/Cell cycle control phosphatase"/>
    <property type="match status" value="1"/>
</dbReference>
<dbReference type="RefSeq" id="WP_172505037.1">
    <property type="nucleotide sequence ID" value="NZ_OENE01000007.1"/>
</dbReference>
<gene>
    <name evidence="3" type="ORF">TNO010_150189</name>
</gene>
<evidence type="ECO:0000259" key="2">
    <source>
        <dbReference type="PROSITE" id="PS50206"/>
    </source>
</evidence>
<organism evidence="3 4">
    <name type="scientific">Tenacibaculum finnmarkense genomovar ulcerans</name>
    <dbReference type="NCBI Taxonomy" id="2781388"/>
    <lineage>
        <taxon>Bacteria</taxon>
        <taxon>Pseudomonadati</taxon>
        <taxon>Bacteroidota</taxon>
        <taxon>Flavobacteriia</taxon>
        <taxon>Flavobacteriales</taxon>
        <taxon>Flavobacteriaceae</taxon>
        <taxon>Tenacibaculum</taxon>
        <taxon>Tenacibaculum finnmarkense</taxon>
    </lineage>
</organism>
<accession>A0A2I2M6R4</accession>
<feature type="domain" description="Rhodanese" evidence="2">
    <location>
        <begin position="39"/>
        <end position="125"/>
    </location>
</feature>
<dbReference type="PANTHER" id="PTHR43031">
    <property type="entry name" value="FAD-DEPENDENT OXIDOREDUCTASE"/>
    <property type="match status" value="1"/>
</dbReference>